<evidence type="ECO:0000313" key="5">
    <source>
        <dbReference type="EMBL" id="GIZ44792.1"/>
    </source>
</evidence>
<name>A0A9P3FHY5_9PEZI</name>
<sequence length="834" mass="91098">MLSQLLLGLLAPIVCHATPVDFDISRRAGSSDQSKLPRLKPVVRWDRDLEEWTDLVPQTAQQLYFGSDDPNERHQFADMSVNFTGKAVVLQHSAFVTNVKCNPKSIEVTLSNKAAYSMVETEWQAVDDFMLATNSDSCGYLSEQFSFWDVKTLKFSPKTLTVKASVDRELDIGTVLGAVKLSWGTWEPGPPLRHTRRAATSHRLMRRCDIWSPLQCGKKAVNYAVDKVKSGLSAGAELVLKYHPGIVVTRLIAGKVMEFWQPDVKLSIPIDVRFPEKRIDTSAPAPIKWKNPGVLKKITKGETIKGVVIDGSVGLYCVDCHLTGKINVQGRAEFTSDGLSALYAGCDADFQGQFAIGLAAEVKIDYEEKVKIFEAPIPNCGFVVDKVISVGATVDLHAQFEAHLHATGDIVVGVKMESCKFNTRLDFMEISKSTPPTLEPVWKPFIDASAKIAVEAGVSFPVAIGIGATIPLLGDKGTFKVQLVEQPGVNAKAEYETSTPTQPDPDEGGEGGGGDEGGEGGDGGDEEGGEGGEERRNLIVAREGEAECKNGIKWAVKCKSTHDPVAHPYTTPNIFTVINKVYVEAILATYRKDHPLHTYEKEIAGGCYTIGGLKARDDWDPNDFNTVNEVDTQYDATENAGDIRLLDQAIAAVQAAKLDYNDYPTDVNFIMIQDFTKQFQILQDKDGYLQPGLATTKPVPGSVWAEDDGMVWADYRHRELKFDPNSMKANGWSNIQLGPVGTQVTDAEAILMVPARTGVPGKPYIYLAEDLKGNAYVLLTCGYTTGGSRIFVARNPTMAAKTIQLANSRLTGGKIKGCVAQQWIVKPEDVDVWA</sequence>
<dbReference type="EMBL" id="BOLY01000005">
    <property type="protein sequence ID" value="GIZ44792.1"/>
    <property type="molecule type" value="Genomic_DNA"/>
</dbReference>
<gene>
    <name evidence="5" type="ORF">CKM354_000797900</name>
</gene>
<feature type="signal peptide" evidence="2">
    <location>
        <begin position="1"/>
        <end position="17"/>
    </location>
</feature>
<dbReference type="OrthoDB" id="160645at2759"/>
<organism evidence="5 6">
    <name type="scientific">Cercospora kikuchii</name>
    <dbReference type="NCBI Taxonomy" id="84275"/>
    <lineage>
        <taxon>Eukaryota</taxon>
        <taxon>Fungi</taxon>
        <taxon>Dikarya</taxon>
        <taxon>Ascomycota</taxon>
        <taxon>Pezizomycotina</taxon>
        <taxon>Dothideomycetes</taxon>
        <taxon>Dothideomycetidae</taxon>
        <taxon>Mycosphaerellales</taxon>
        <taxon>Mycosphaerellaceae</taxon>
        <taxon>Cercospora</taxon>
    </lineage>
</organism>
<dbReference type="InterPro" id="IPR054293">
    <property type="entry name" value="DUF7029"/>
</dbReference>
<feature type="domain" description="DUF7029" evidence="3">
    <location>
        <begin position="83"/>
        <end position="167"/>
    </location>
</feature>
<dbReference type="InterPro" id="IPR055647">
    <property type="entry name" value="DUF7223"/>
</dbReference>
<feature type="region of interest" description="Disordered" evidence="1">
    <location>
        <begin position="490"/>
        <end position="533"/>
    </location>
</feature>
<keyword evidence="2" id="KW-0732">Signal</keyword>
<dbReference type="RefSeq" id="XP_044659279.1">
    <property type="nucleotide sequence ID" value="XM_044803344.1"/>
</dbReference>
<evidence type="ECO:0000313" key="6">
    <source>
        <dbReference type="Proteomes" id="UP000825890"/>
    </source>
</evidence>
<evidence type="ECO:0000259" key="3">
    <source>
        <dbReference type="Pfam" id="PF22974"/>
    </source>
</evidence>
<feature type="chain" id="PRO_5040245791" evidence="2">
    <location>
        <begin position="18"/>
        <end position="834"/>
    </location>
</feature>
<keyword evidence="6" id="KW-1185">Reference proteome</keyword>
<dbReference type="Pfam" id="PF23865">
    <property type="entry name" value="DUF7223"/>
    <property type="match status" value="1"/>
</dbReference>
<reference evidence="5 6" key="1">
    <citation type="submission" date="2021-01" db="EMBL/GenBank/DDBJ databases">
        <title>Cercospora kikuchii MAFF 305040 whole genome shotgun sequence.</title>
        <authorList>
            <person name="Kashiwa T."/>
            <person name="Suzuki T."/>
        </authorList>
    </citation>
    <scope>NUCLEOTIDE SEQUENCE [LARGE SCALE GENOMIC DNA]</scope>
    <source>
        <strain evidence="5 6">MAFF 305040</strain>
    </source>
</reference>
<dbReference type="Pfam" id="PF22974">
    <property type="entry name" value="DUF7029"/>
    <property type="match status" value="1"/>
</dbReference>
<proteinExistence type="predicted"/>
<evidence type="ECO:0000256" key="2">
    <source>
        <dbReference type="SAM" id="SignalP"/>
    </source>
</evidence>
<protein>
    <submittedName>
        <fullName evidence="5">Uncharacterized protein</fullName>
    </submittedName>
</protein>
<feature type="domain" description="DUF7223" evidence="4">
    <location>
        <begin position="311"/>
        <end position="500"/>
    </location>
</feature>
<comment type="caution">
    <text evidence="5">The sequence shown here is derived from an EMBL/GenBank/DDBJ whole genome shotgun (WGS) entry which is preliminary data.</text>
</comment>
<evidence type="ECO:0000256" key="1">
    <source>
        <dbReference type="SAM" id="MobiDB-lite"/>
    </source>
</evidence>
<dbReference type="GeneID" id="68293554"/>
<dbReference type="Proteomes" id="UP000825890">
    <property type="component" value="Unassembled WGS sequence"/>
</dbReference>
<feature type="compositionally biased region" description="Acidic residues" evidence="1">
    <location>
        <begin position="516"/>
        <end position="531"/>
    </location>
</feature>
<evidence type="ECO:0000259" key="4">
    <source>
        <dbReference type="Pfam" id="PF23865"/>
    </source>
</evidence>
<dbReference type="AlphaFoldDB" id="A0A9P3FHY5"/>
<accession>A0A9P3FHY5</accession>